<dbReference type="OMA" id="FYQMDGN"/>
<dbReference type="InterPro" id="IPR013783">
    <property type="entry name" value="Ig-like_fold"/>
</dbReference>
<dbReference type="RefSeq" id="XP_026034789.1">
    <property type="nucleotide sequence ID" value="XM_026179004.1"/>
</dbReference>
<keyword evidence="7" id="KW-1185">Reference proteome</keyword>
<dbReference type="RefSeq" id="XP_026034792.1">
    <property type="nucleotide sequence ID" value="XM_026179007.1"/>
</dbReference>
<accession>A0A3P8Q088</accession>
<evidence type="ECO:0000256" key="1">
    <source>
        <dbReference type="ARBA" id="ARBA00022729"/>
    </source>
</evidence>
<dbReference type="STRING" id="8154.ENSACLP00000022711"/>
<dbReference type="Proteomes" id="UP000265100">
    <property type="component" value="Chromosome 8"/>
</dbReference>
<proteinExistence type="predicted"/>
<dbReference type="PANTHER" id="PTHR11861:SF10">
    <property type="entry name" value="TRANSMEMBRANE PROTEIN 130"/>
    <property type="match status" value="1"/>
</dbReference>
<keyword evidence="3" id="KW-0812">Transmembrane</keyword>
<sequence length="314" mass="35228">MDGKHIVWMLMLPILVLLGGTETTESLIDLKNIEGKLVFYQMEGNATYVRDRGELASDVPTETMFELFDPQKNFSSAKFTYTWDLGNGQVINGTEPVVRYYYPESGNYTMWLKVGANVTKYSPPVTKVYSTEVQVLDAIKNIELKGPSEYEVSQDASLIFHVDGSPPLWVCWRFLPNCMPDVTEGCTLTMLYDNMLKLNLTFASAGYHCLDISVRNEISKLQTSFSLYVRRNNGAQIFFILSCAAILVATFSFITVIACHPHLHSKLKIAASSNAVFLKNKESDGQSLILLKLSNIEKAEKEPLLLQYGTQGRS</sequence>
<dbReference type="Ensembl" id="ENSACLT00000023182.2">
    <property type="protein sequence ID" value="ENSACLP00000022649.1"/>
    <property type="gene ID" value="ENSACLG00000015380.2"/>
</dbReference>
<evidence type="ECO:0000256" key="2">
    <source>
        <dbReference type="ARBA" id="ARBA00023180"/>
    </source>
</evidence>
<feature type="domain" description="PKD" evidence="5">
    <location>
        <begin position="80"/>
        <end position="118"/>
    </location>
</feature>
<dbReference type="InterPro" id="IPR045219">
    <property type="entry name" value="PKAT"/>
</dbReference>
<feature type="signal peptide" evidence="4">
    <location>
        <begin position="1"/>
        <end position="23"/>
    </location>
</feature>
<keyword evidence="2" id="KW-0325">Glycoprotein</keyword>
<dbReference type="Bgee" id="ENSACLG00000015380">
    <property type="expression patterns" value="Expressed in zone of skin"/>
</dbReference>
<evidence type="ECO:0000313" key="7">
    <source>
        <dbReference type="Proteomes" id="UP000265100"/>
    </source>
</evidence>
<protein>
    <recommendedName>
        <fullName evidence="5">PKD domain-containing protein</fullName>
    </recommendedName>
</protein>
<name>A0A3P8Q088_ASTCA</name>
<dbReference type="CDD" id="cd00146">
    <property type="entry name" value="PKD"/>
    <property type="match status" value="1"/>
</dbReference>
<dbReference type="GO" id="GO:0005886">
    <property type="term" value="C:plasma membrane"/>
    <property type="evidence" value="ECO:0007669"/>
    <property type="project" value="TreeGrafter"/>
</dbReference>
<reference evidence="6" key="2">
    <citation type="submission" date="2025-08" db="UniProtKB">
        <authorList>
            <consortium name="Ensembl"/>
        </authorList>
    </citation>
    <scope>IDENTIFICATION</scope>
</reference>
<evidence type="ECO:0000259" key="5">
    <source>
        <dbReference type="PROSITE" id="PS50093"/>
    </source>
</evidence>
<dbReference type="PROSITE" id="PS50093">
    <property type="entry name" value="PKD"/>
    <property type="match status" value="1"/>
</dbReference>
<evidence type="ECO:0000256" key="4">
    <source>
        <dbReference type="SAM" id="SignalP"/>
    </source>
</evidence>
<dbReference type="FunFam" id="2.60.40.10:FF:002753">
    <property type="entry name" value="Transmembrane protein 130"/>
    <property type="match status" value="1"/>
</dbReference>
<feature type="transmembrane region" description="Helical" evidence="3">
    <location>
        <begin position="237"/>
        <end position="259"/>
    </location>
</feature>
<dbReference type="Pfam" id="PF00801">
    <property type="entry name" value="PKD"/>
    <property type="match status" value="1"/>
</dbReference>
<dbReference type="AlphaFoldDB" id="A0A3P8Q088"/>
<evidence type="ECO:0000313" key="6">
    <source>
        <dbReference type="Ensembl" id="ENSACLP00000022649.1"/>
    </source>
</evidence>
<dbReference type="RefSeq" id="XP_026034788.1">
    <property type="nucleotide sequence ID" value="XM_026179003.1"/>
</dbReference>
<dbReference type="PANTHER" id="PTHR11861">
    <property type="entry name" value="MELANOCYTE PROTEIN PMEL 17-RELATED"/>
    <property type="match status" value="1"/>
</dbReference>
<dbReference type="RefSeq" id="XP_026034790.1">
    <property type="nucleotide sequence ID" value="XM_026179005.1"/>
</dbReference>
<reference evidence="6" key="3">
    <citation type="submission" date="2025-09" db="UniProtKB">
        <authorList>
            <consortium name="Ensembl"/>
        </authorList>
    </citation>
    <scope>IDENTIFICATION</scope>
</reference>
<keyword evidence="1 4" id="KW-0732">Signal</keyword>
<organism evidence="6 7">
    <name type="scientific">Astatotilapia calliptera</name>
    <name type="common">Eastern happy</name>
    <name type="synonym">Chromis callipterus</name>
    <dbReference type="NCBI Taxonomy" id="8154"/>
    <lineage>
        <taxon>Eukaryota</taxon>
        <taxon>Metazoa</taxon>
        <taxon>Chordata</taxon>
        <taxon>Craniata</taxon>
        <taxon>Vertebrata</taxon>
        <taxon>Euteleostomi</taxon>
        <taxon>Actinopterygii</taxon>
        <taxon>Neopterygii</taxon>
        <taxon>Teleostei</taxon>
        <taxon>Neoteleostei</taxon>
        <taxon>Acanthomorphata</taxon>
        <taxon>Ovalentaria</taxon>
        <taxon>Cichlomorphae</taxon>
        <taxon>Cichliformes</taxon>
        <taxon>Cichlidae</taxon>
        <taxon>African cichlids</taxon>
        <taxon>Pseudocrenilabrinae</taxon>
        <taxon>Haplochromini</taxon>
        <taxon>Astatotilapia</taxon>
    </lineage>
</organism>
<reference evidence="6" key="1">
    <citation type="submission" date="2018-05" db="EMBL/GenBank/DDBJ databases">
        <authorList>
            <person name="Datahose"/>
        </authorList>
    </citation>
    <scope>NUCLEOTIDE SEQUENCE</scope>
</reference>
<feature type="chain" id="PRO_5043185161" description="PKD domain-containing protein" evidence="4">
    <location>
        <begin position="24"/>
        <end position="314"/>
    </location>
</feature>
<dbReference type="GeneTree" id="ENSGT00950000183188"/>
<dbReference type="Gene3D" id="2.60.40.10">
    <property type="entry name" value="Immunoglobulins"/>
    <property type="match status" value="1"/>
</dbReference>
<dbReference type="OrthoDB" id="8510435at2759"/>
<keyword evidence="3" id="KW-0472">Membrane</keyword>
<keyword evidence="3" id="KW-1133">Transmembrane helix</keyword>
<dbReference type="SUPFAM" id="SSF49299">
    <property type="entry name" value="PKD domain"/>
    <property type="match status" value="1"/>
</dbReference>
<dbReference type="InterPro" id="IPR035986">
    <property type="entry name" value="PKD_dom_sf"/>
</dbReference>
<dbReference type="GeneID" id="113028593"/>
<evidence type="ECO:0000256" key="3">
    <source>
        <dbReference type="SAM" id="Phobius"/>
    </source>
</evidence>
<gene>
    <name evidence="6" type="primary">TMEM130</name>
</gene>
<dbReference type="InterPro" id="IPR000601">
    <property type="entry name" value="PKD_dom"/>
</dbReference>